<dbReference type="PROSITE" id="PS50112">
    <property type="entry name" value="PAS"/>
    <property type="match status" value="1"/>
</dbReference>
<dbReference type="SUPFAM" id="SSF47384">
    <property type="entry name" value="Homodimeric domain of signal transducing histidine kinase"/>
    <property type="match status" value="1"/>
</dbReference>
<feature type="domain" description="PAC" evidence="18">
    <location>
        <begin position="527"/>
        <end position="578"/>
    </location>
</feature>
<dbReference type="InterPro" id="IPR035965">
    <property type="entry name" value="PAS-like_dom_sf"/>
</dbReference>
<feature type="modified residue" description="4-aspartylphosphate" evidence="12">
    <location>
        <position position="1026"/>
    </location>
</feature>
<dbReference type="InterPro" id="IPR003661">
    <property type="entry name" value="HisK_dim/P_dom"/>
</dbReference>
<dbReference type="PROSITE" id="PS50113">
    <property type="entry name" value="PAC"/>
    <property type="match status" value="1"/>
</dbReference>
<dbReference type="CDD" id="cd17546">
    <property type="entry name" value="REC_hyHK_CKI1_RcsC-like"/>
    <property type="match status" value="2"/>
</dbReference>
<feature type="transmembrane region" description="Helical" evidence="14">
    <location>
        <begin position="80"/>
        <end position="102"/>
    </location>
</feature>
<dbReference type="EC" id="2.7.13.3" evidence="3"/>
<dbReference type="Pfam" id="PF08447">
    <property type="entry name" value="PAS_3"/>
    <property type="match status" value="2"/>
</dbReference>
<evidence type="ECO:0000256" key="1">
    <source>
        <dbReference type="ARBA" id="ARBA00000085"/>
    </source>
</evidence>
<dbReference type="InterPro" id="IPR036641">
    <property type="entry name" value="HPT_dom_sf"/>
</dbReference>
<feature type="transmembrane region" description="Helical" evidence="14">
    <location>
        <begin position="254"/>
        <end position="273"/>
    </location>
</feature>
<feature type="domain" description="Response regulatory" evidence="16">
    <location>
        <begin position="973"/>
        <end position="1094"/>
    </location>
</feature>
<evidence type="ECO:0000256" key="11">
    <source>
        <dbReference type="ARBA" id="ARBA00023136"/>
    </source>
</evidence>
<evidence type="ECO:0000259" key="16">
    <source>
        <dbReference type="PROSITE" id="PS50110"/>
    </source>
</evidence>
<dbReference type="InterPro" id="IPR004358">
    <property type="entry name" value="Sig_transdc_His_kin-like_C"/>
</dbReference>
<evidence type="ECO:0000256" key="5">
    <source>
        <dbReference type="ARBA" id="ARBA00022553"/>
    </source>
</evidence>
<evidence type="ECO:0000256" key="13">
    <source>
        <dbReference type="SAM" id="Coils"/>
    </source>
</evidence>
<sequence>MLDSKYLYLIRSIAIVVIFALAAQLGAVFMSTGSAFLTPVWPPAAVACAVALLYGPRYLLCIALYIYYDYVSVDFYKSSRYLYGLIEPVCMAITASSVAFIARRTSLDLSLGKVRDNLWLMAMALLYAIISASLATVGYCGFAATARCTDNGWFGHWAQFGVGDLFGLWICLPALISWGLRLDADSRKVLNAPERYRPVPLKHTSQQIIYIVTGMGCAALAWWYTRYAALPVEVVGFMALPLLVWAALRFPPLFVHSAILVTGLVTISLQLTGQTGVLIDTPTHLASLFLFLLSLSMLTLLVTVVIQQQRELAASLAHRAEQARTEILLAAAPEAIISIDGRGQIIYWNPAAERIFGWTREEALGRQVHTFLPPQSLRAVADAGLERFHKTGQGPLIDHVVEVEGCHAKGHLVPIELALTGYQEGREWHATAFVRDISERKRNEQALTAAEVRARELTDKLPLAVFQLRFVDGKPVVTFANAQWQEFGRSPEAIMSDADEAFSLIVERDVESVHTAIREAVVQSRPWEQAFRIRRSDGQLRWVWGEARPSIVASGEMIWNGFWQDITDSQEARAELAAARDQAQDSRRRLIDLSDALPLAIFQLRLEPDGRLHYPFASAKVKDILGIDYTDLQSDPAARWRHVMPEDRSHAQGIVRRAIAGKHNTDFEHRVLRDGMVHWVQVRTICSAQPDGSWVWNGFWMDVTEARQQGEAIRMAKEEAELATQAKSMFLANMSHEIRTPMNAVIGMAHLALKTPLSPKQRDYVEKIHTAGVSLLGVINDILDFSKIEAGKLDIESVDFDLDEVLANVAAVTGGRAQDKGLEYLFDVPNNVPRRLNGDPLRLGQVLINLVNNAVKFTERGEVRLAAKVLEQDDEGVHLAFEVSDTGIGMSPEQSSQLFKAFTQADGSTTRKFGGTGLGLSISRRLVEMMGGEISVESTLGEGSQFRFCARLGLARNEAAVCRVLPIAFNNMRVLVVDDNPVARDVMVGALGDMPFRVDAVDSGAVALAAIRAADDNDPYRVVLTDWQMKGIDGIELTRQVKNDPALRQVPVIVLVTAFGREEIRHRAENAAVDGFLLKPVNRSTLVDTLVTLVGSDIGETGELPLVHSSRPLDGARILLVEDNEVNQQIARELLESMGLRIDIANNGQEALDQLHAVGPHYYSLVFMDLQMPIMDGHEATLAIRADAQFRQMPIVAMTAHAMVEERERCLDEGMQDHISKPIEPEALFACVRRWIGGEQASELLVTADEDGLPVMPGLNTREGLRRVAGNQVLYVKLLGQFAERFGQSAGRIAELLGQNDAEAEREAHSLRGVAANIGAQGLQEQAGIVEQAIRQQQPVAEIRLAIAKLEVDLDLFCRYLSQALPQAAPPPQIPETPLQPLLARLSRLLQDNDGEALSLIEEQGARLRGGLGHSFAAVEQAIGQYDYDAALALLGVLASRAGVSLSQPEPSESSS</sequence>
<dbReference type="Pfam" id="PF05231">
    <property type="entry name" value="MASE1"/>
    <property type="match status" value="1"/>
</dbReference>
<evidence type="ECO:0000256" key="7">
    <source>
        <dbReference type="ARBA" id="ARBA00022741"/>
    </source>
</evidence>
<feature type="transmembrane region" description="Helical" evidence="14">
    <location>
        <begin position="44"/>
        <end position="68"/>
    </location>
</feature>
<dbReference type="PROSITE" id="PS50110">
    <property type="entry name" value="RESPONSE_REGULATORY"/>
    <property type="match status" value="2"/>
</dbReference>
<dbReference type="SUPFAM" id="SSF52172">
    <property type="entry name" value="CheY-like"/>
    <property type="match status" value="2"/>
</dbReference>
<evidence type="ECO:0000256" key="4">
    <source>
        <dbReference type="ARBA" id="ARBA00022475"/>
    </source>
</evidence>
<keyword evidence="7" id="KW-0547">Nucleotide-binding</keyword>
<dbReference type="InterPro" id="IPR000700">
    <property type="entry name" value="PAS-assoc_C"/>
</dbReference>
<dbReference type="RefSeq" id="WP_284195822.1">
    <property type="nucleotide sequence ID" value="NZ_BSOG01000002.1"/>
</dbReference>
<dbReference type="Gene3D" id="3.30.450.20">
    <property type="entry name" value="PAS domain"/>
    <property type="match status" value="3"/>
</dbReference>
<dbReference type="NCBIfam" id="TIGR00229">
    <property type="entry name" value="sensory_box"/>
    <property type="match status" value="2"/>
</dbReference>
<evidence type="ECO:0000256" key="2">
    <source>
        <dbReference type="ARBA" id="ARBA00004651"/>
    </source>
</evidence>
<dbReference type="SUPFAM" id="SSF55785">
    <property type="entry name" value="PYP-like sensor domain (PAS domain)"/>
    <property type="match status" value="3"/>
</dbReference>
<feature type="coiled-coil region" evidence="13">
    <location>
        <begin position="569"/>
        <end position="596"/>
    </location>
</feature>
<dbReference type="SMART" id="SM00388">
    <property type="entry name" value="HisKA"/>
    <property type="match status" value="1"/>
</dbReference>
<comment type="subcellular location">
    <subcellularLocation>
        <location evidence="2">Cell membrane</location>
        <topology evidence="2">Multi-pass membrane protein</topology>
    </subcellularLocation>
</comment>
<dbReference type="Proteomes" id="UP001156706">
    <property type="component" value="Unassembled WGS sequence"/>
</dbReference>
<dbReference type="PROSITE" id="PS50109">
    <property type="entry name" value="HIS_KIN"/>
    <property type="match status" value="1"/>
</dbReference>
<dbReference type="InterPro" id="IPR000014">
    <property type="entry name" value="PAS"/>
</dbReference>
<dbReference type="SMART" id="SM00091">
    <property type="entry name" value="PAS"/>
    <property type="match status" value="2"/>
</dbReference>
<dbReference type="InterPro" id="IPR036890">
    <property type="entry name" value="HATPase_C_sf"/>
</dbReference>
<dbReference type="CDD" id="cd16922">
    <property type="entry name" value="HATPase_EvgS-ArcB-TorS-like"/>
    <property type="match status" value="1"/>
</dbReference>
<organism evidence="19 20">
    <name type="scientific">Chitinimonas prasina</name>
    <dbReference type="NCBI Taxonomy" id="1434937"/>
    <lineage>
        <taxon>Bacteria</taxon>
        <taxon>Pseudomonadati</taxon>
        <taxon>Pseudomonadota</taxon>
        <taxon>Betaproteobacteria</taxon>
        <taxon>Neisseriales</taxon>
        <taxon>Chitinibacteraceae</taxon>
        <taxon>Chitinimonas</taxon>
    </lineage>
</organism>
<evidence type="ECO:0000256" key="12">
    <source>
        <dbReference type="PROSITE-ProRule" id="PRU00169"/>
    </source>
</evidence>
<comment type="catalytic activity">
    <reaction evidence="1">
        <text>ATP + protein L-histidine = ADP + protein N-phospho-L-histidine.</text>
        <dbReference type="EC" id="2.7.13.3"/>
    </reaction>
</comment>
<dbReference type="PRINTS" id="PR00344">
    <property type="entry name" value="BCTRLSENSOR"/>
</dbReference>
<feature type="domain" description="PAS" evidence="17">
    <location>
        <begin position="321"/>
        <end position="392"/>
    </location>
</feature>
<dbReference type="SMART" id="SM00387">
    <property type="entry name" value="HATPase_c"/>
    <property type="match status" value="1"/>
</dbReference>
<evidence type="ECO:0000259" key="17">
    <source>
        <dbReference type="PROSITE" id="PS50112"/>
    </source>
</evidence>
<feature type="transmembrane region" description="Helical" evidence="14">
    <location>
        <begin position="285"/>
        <end position="306"/>
    </location>
</feature>
<keyword evidence="11 14" id="KW-0472">Membrane</keyword>
<dbReference type="SUPFAM" id="SSF55874">
    <property type="entry name" value="ATPase domain of HSP90 chaperone/DNA topoisomerase II/histidine kinase"/>
    <property type="match status" value="1"/>
</dbReference>
<evidence type="ECO:0000256" key="14">
    <source>
        <dbReference type="SAM" id="Phobius"/>
    </source>
</evidence>
<feature type="domain" description="Response regulatory" evidence="16">
    <location>
        <begin position="1117"/>
        <end position="1236"/>
    </location>
</feature>
<dbReference type="Gene3D" id="1.20.120.160">
    <property type="entry name" value="HPT domain"/>
    <property type="match status" value="1"/>
</dbReference>
<dbReference type="InterPro" id="IPR013767">
    <property type="entry name" value="PAS_fold"/>
</dbReference>
<name>A0ABQ5YG75_9NEIS</name>
<keyword evidence="4" id="KW-1003">Cell membrane</keyword>
<dbReference type="PANTHER" id="PTHR45339:SF1">
    <property type="entry name" value="HYBRID SIGNAL TRANSDUCTION HISTIDINE KINASE J"/>
    <property type="match status" value="1"/>
</dbReference>
<evidence type="ECO:0000313" key="19">
    <source>
        <dbReference type="EMBL" id="GLR12683.1"/>
    </source>
</evidence>
<dbReference type="Pfam" id="PF00989">
    <property type="entry name" value="PAS"/>
    <property type="match status" value="1"/>
</dbReference>
<evidence type="ECO:0000256" key="3">
    <source>
        <dbReference type="ARBA" id="ARBA00012438"/>
    </source>
</evidence>
<keyword evidence="10" id="KW-0902">Two-component regulatory system</keyword>
<dbReference type="Gene3D" id="1.10.287.130">
    <property type="match status" value="1"/>
</dbReference>
<dbReference type="CDD" id="cd00130">
    <property type="entry name" value="PAS"/>
    <property type="match status" value="1"/>
</dbReference>
<dbReference type="InterPro" id="IPR008207">
    <property type="entry name" value="Sig_transdc_His_kin_Hpt_dom"/>
</dbReference>
<keyword evidence="9 14" id="KW-1133">Transmembrane helix</keyword>
<gene>
    <name evidence="19" type="ORF">GCM10007907_14730</name>
</gene>
<evidence type="ECO:0000259" key="15">
    <source>
        <dbReference type="PROSITE" id="PS50109"/>
    </source>
</evidence>
<comment type="caution">
    <text evidence="19">The sequence shown here is derived from an EMBL/GenBank/DDBJ whole genome shotgun (WGS) entry which is preliminary data.</text>
</comment>
<evidence type="ECO:0000313" key="20">
    <source>
        <dbReference type="Proteomes" id="UP001156706"/>
    </source>
</evidence>
<feature type="transmembrane region" description="Helical" evidence="14">
    <location>
        <begin position="122"/>
        <end position="145"/>
    </location>
</feature>
<dbReference type="Gene3D" id="3.30.565.10">
    <property type="entry name" value="Histidine kinase-like ATPase, C-terminal domain"/>
    <property type="match status" value="1"/>
</dbReference>
<feature type="modified residue" description="4-aspartylphosphate" evidence="12">
    <location>
        <position position="1169"/>
    </location>
</feature>
<dbReference type="InterPro" id="IPR005467">
    <property type="entry name" value="His_kinase_dom"/>
</dbReference>
<dbReference type="Pfam" id="PF02518">
    <property type="entry name" value="HATPase_c"/>
    <property type="match status" value="1"/>
</dbReference>
<dbReference type="Pfam" id="PF00072">
    <property type="entry name" value="Response_reg"/>
    <property type="match status" value="2"/>
</dbReference>
<keyword evidence="20" id="KW-1185">Reference proteome</keyword>
<evidence type="ECO:0000256" key="10">
    <source>
        <dbReference type="ARBA" id="ARBA00023012"/>
    </source>
</evidence>
<keyword evidence="13" id="KW-0175">Coiled coil</keyword>
<dbReference type="EMBL" id="BSOG01000002">
    <property type="protein sequence ID" value="GLR12683.1"/>
    <property type="molecule type" value="Genomic_DNA"/>
</dbReference>
<dbReference type="InterPro" id="IPR011006">
    <property type="entry name" value="CheY-like_superfamily"/>
</dbReference>
<dbReference type="SMART" id="SM00448">
    <property type="entry name" value="REC"/>
    <property type="match status" value="2"/>
</dbReference>
<feature type="domain" description="Histidine kinase" evidence="15">
    <location>
        <begin position="733"/>
        <end position="954"/>
    </location>
</feature>
<reference evidence="20" key="1">
    <citation type="journal article" date="2019" name="Int. J. Syst. Evol. Microbiol.">
        <title>The Global Catalogue of Microorganisms (GCM) 10K type strain sequencing project: providing services to taxonomists for standard genome sequencing and annotation.</title>
        <authorList>
            <consortium name="The Broad Institute Genomics Platform"/>
            <consortium name="The Broad Institute Genome Sequencing Center for Infectious Disease"/>
            <person name="Wu L."/>
            <person name="Ma J."/>
        </authorList>
    </citation>
    <scope>NUCLEOTIDE SEQUENCE [LARGE SCALE GENOMIC DNA]</scope>
    <source>
        <strain evidence="20">NBRC 110044</strain>
    </source>
</reference>
<keyword evidence="6 14" id="KW-0812">Transmembrane</keyword>
<dbReference type="Pfam" id="PF00512">
    <property type="entry name" value="HisKA"/>
    <property type="match status" value="1"/>
</dbReference>
<feature type="transmembrane region" description="Helical" evidence="14">
    <location>
        <begin position="157"/>
        <end position="180"/>
    </location>
</feature>
<keyword evidence="8" id="KW-0067">ATP-binding</keyword>
<dbReference type="InterPro" id="IPR003594">
    <property type="entry name" value="HATPase_dom"/>
</dbReference>
<evidence type="ECO:0000256" key="9">
    <source>
        <dbReference type="ARBA" id="ARBA00022989"/>
    </source>
</evidence>
<feature type="transmembrane region" description="Helical" evidence="14">
    <location>
        <begin position="12"/>
        <end position="32"/>
    </location>
</feature>
<keyword evidence="5 12" id="KW-0597">Phosphoprotein</keyword>
<dbReference type="CDD" id="cd00082">
    <property type="entry name" value="HisKA"/>
    <property type="match status" value="1"/>
</dbReference>
<feature type="transmembrane region" description="Helical" evidence="14">
    <location>
        <begin position="207"/>
        <end position="223"/>
    </location>
</feature>
<accession>A0ABQ5YG75</accession>
<dbReference type="Gene3D" id="3.40.50.2300">
    <property type="match status" value="2"/>
</dbReference>
<feature type="transmembrane region" description="Helical" evidence="14">
    <location>
        <begin position="230"/>
        <end position="248"/>
    </location>
</feature>
<dbReference type="InterPro" id="IPR013655">
    <property type="entry name" value="PAS_fold_3"/>
</dbReference>
<protein>
    <recommendedName>
        <fullName evidence="3">histidine kinase</fullName>
        <ecNumber evidence="3">2.7.13.3</ecNumber>
    </recommendedName>
</protein>
<dbReference type="Pfam" id="PF01627">
    <property type="entry name" value="Hpt"/>
    <property type="match status" value="1"/>
</dbReference>
<dbReference type="SUPFAM" id="SSF47226">
    <property type="entry name" value="Histidine-containing phosphotransfer domain, HPT domain"/>
    <property type="match status" value="1"/>
</dbReference>
<evidence type="ECO:0000256" key="6">
    <source>
        <dbReference type="ARBA" id="ARBA00022692"/>
    </source>
</evidence>
<dbReference type="InterPro" id="IPR001789">
    <property type="entry name" value="Sig_transdc_resp-reg_receiver"/>
</dbReference>
<evidence type="ECO:0000256" key="8">
    <source>
        <dbReference type="ARBA" id="ARBA00022840"/>
    </source>
</evidence>
<evidence type="ECO:0000259" key="18">
    <source>
        <dbReference type="PROSITE" id="PS50113"/>
    </source>
</evidence>
<dbReference type="InterPro" id="IPR007895">
    <property type="entry name" value="MASE1"/>
</dbReference>
<proteinExistence type="predicted"/>
<dbReference type="PANTHER" id="PTHR45339">
    <property type="entry name" value="HYBRID SIGNAL TRANSDUCTION HISTIDINE KINASE J"/>
    <property type="match status" value="1"/>
</dbReference>
<dbReference type="InterPro" id="IPR036097">
    <property type="entry name" value="HisK_dim/P_sf"/>
</dbReference>